<keyword evidence="2" id="KW-1185">Reference proteome</keyword>
<evidence type="ECO:0000313" key="2">
    <source>
        <dbReference type="Proteomes" id="UP000622547"/>
    </source>
</evidence>
<dbReference type="Proteomes" id="UP000622547">
    <property type="component" value="Unassembled WGS sequence"/>
</dbReference>
<gene>
    <name evidence="1" type="ORF">Pph01_78530</name>
</gene>
<sequence>MPLGIISWEAPSPRRKQGDDLAALAAQLRENPGRWALILEHPADSKAGKQEVSRLFNAIKHGWKGFTRTNTGGSYDAARRTVQAEDGTAKLRLHAVYYAADSGTASR</sequence>
<evidence type="ECO:0000313" key="1">
    <source>
        <dbReference type="EMBL" id="GII42850.1"/>
    </source>
</evidence>
<protein>
    <submittedName>
        <fullName evidence="1">Uncharacterized protein</fullName>
    </submittedName>
</protein>
<reference evidence="1 2" key="1">
    <citation type="submission" date="2021-01" db="EMBL/GenBank/DDBJ databases">
        <title>Whole genome shotgun sequence of Planotetraspora phitsanulokensis NBRC 104273.</title>
        <authorList>
            <person name="Komaki H."/>
            <person name="Tamura T."/>
        </authorList>
    </citation>
    <scope>NUCLEOTIDE SEQUENCE [LARGE SCALE GENOMIC DNA]</scope>
    <source>
        <strain evidence="1 2">NBRC 104273</strain>
    </source>
</reference>
<name>A0A8J3UDM4_9ACTN</name>
<accession>A0A8J3UDM4</accession>
<organism evidence="1 2">
    <name type="scientific">Planotetraspora phitsanulokensis</name>
    <dbReference type="NCBI Taxonomy" id="575192"/>
    <lineage>
        <taxon>Bacteria</taxon>
        <taxon>Bacillati</taxon>
        <taxon>Actinomycetota</taxon>
        <taxon>Actinomycetes</taxon>
        <taxon>Streptosporangiales</taxon>
        <taxon>Streptosporangiaceae</taxon>
        <taxon>Planotetraspora</taxon>
    </lineage>
</organism>
<dbReference type="RefSeq" id="WP_204078263.1">
    <property type="nucleotide sequence ID" value="NZ_BOOP01000048.1"/>
</dbReference>
<proteinExistence type="predicted"/>
<dbReference type="AlphaFoldDB" id="A0A8J3UDM4"/>
<comment type="caution">
    <text evidence="1">The sequence shown here is derived from an EMBL/GenBank/DDBJ whole genome shotgun (WGS) entry which is preliminary data.</text>
</comment>
<dbReference type="EMBL" id="BOOP01000048">
    <property type="protein sequence ID" value="GII42850.1"/>
    <property type="molecule type" value="Genomic_DNA"/>
</dbReference>